<dbReference type="PANTHER" id="PTHR16216">
    <property type="entry name" value="DYNEIN ASSEMBLY FACTOR 5, AXONEMAL"/>
    <property type="match status" value="1"/>
</dbReference>
<gene>
    <name evidence="4" type="ORF">J1605_019572</name>
</gene>
<dbReference type="GO" id="GO:0005737">
    <property type="term" value="C:cytoplasm"/>
    <property type="evidence" value="ECO:0007669"/>
    <property type="project" value="TreeGrafter"/>
</dbReference>
<dbReference type="InterPro" id="IPR057978">
    <property type="entry name" value="TPR_DAAF5"/>
</dbReference>
<dbReference type="InterPro" id="IPR052623">
    <property type="entry name" value="DAAF5"/>
</dbReference>
<comment type="caution">
    <text evidence="4">The sequence shown here is derived from an EMBL/GenBank/DDBJ whole genome shotgun (WGS) entry which is preliminary data.</text>
</comment>
<dbReference type="FunFam" id="1.25.10.10:FF:001468">
    <property type="entry name" value="Dynein, axonemal, assembly factor 5"/>
    <property type="match status" value="1"/>
</dbReference>
<evidence type="ECO:0000259" key="2">
    <source>
        <dbReference type="Pfam" id="PF24573"/>
    </source>
</evidence>
<proteinExistence type="predicted"/>
<reference evidence="4 5" key="1">
    <citation type="submission" date="2022-11" db="EMBL/GenBank/DDBJ databases">
        <title>Whole genome sequence of Eschrichtius robustus ER-17-0199.</title>
        <authorList>
            <person name="Bruniche-Olsen A."/>
            <person name="Black A.N."/>
            <person name="Fields C.J."/>
            <person name="Walden K."/>
            <person name="Dewoody J.A."/>
        </authorList>
    </citation>
    <scope>NUCLEOTIDE SEQUENCE [LARGE SCALE GENOMIC DNA]</scope>
    <source>
        <strain evidence="4">ER-17-0199</strain>
        <tissue evidence="4">Blubber</tissue>
    </source>
</reference>
<evidence type="ECO:0000259" key="3">
    <source>
        <dbReference type="Pfam" id="PF25757"/>
    </source>
</evidence>
<protein>
    <recommendedName>
        <fullName evidence="6">Dynein assembly factor 5, axonemal</fullName>
    </recommendedName>
</protein>
<dbReference type="Proteomes" id="UP001159641">
    <property type="component" value="Unassembled WGS sequence"/>
</dbReference>
<dbReference type="InterPro" id="IPR016024">
    <property type="entry name" value="ARM-type_fold"/>
</dbReference>
<name>A0AB34HIQ7_ESCRO</name>
<evidence type="ECO:0000313" key="4">
    <source>
        <dbReference type="EMBL" id="KAJ8792752.1"/>
    </source>
</evidence>
<sequence length="695" mass="75786">MNLTSQVSSSDVEENLKPRQGGCSSPSAGYFGGPRGVRQAVTRVAGAWLLSLRDRCSFFHKLLPLLLSSLDDEIPEIACGAAGLWEQVGLRWQMENEEELKDKLDFAGPPPAHHPSPGLPGYVRAQPAEEREADGEMLDMAVALLGAHPGEVSSATAHGGTAQMSVGRWTDCGSRPGLGCRELVFRNLSKILPAICHDITDWVVGTRVKSAQLLAVLLLHAEAHITQHLEPVLRTLLRACADEETAVVRSCTRSAELIGTFVSPEVFLRLILSTLRKSPSPSGLLVLASVIRGCPREALRPHVKVIAVELAHAHICQGSEKRLYGERLLQCVRAVVSVSREDCRGAGVPLVEVLVTVLALWGPAGLGAKVQETLAELAAVESMDGSQELFRAHVGALLERLAASHQDWTSHSKELLQFDVVLTHSGPALGEVLPQLVPILRSCLQPARDPPMRLKLFSTLTGLLLGARETVDSQGQFHGYLDTLIKDIFVPNLQWHAGRTAAAIRTAAVSCLWALVSSGVLSDEQIQEVQEMLMPQILTTLEEDSQMTRLISCRIINVFLKTSDGVIDPDKFIKIYPELLKRLDDVSHEVRLAATSTLVTWLERVRNEAGKCYYQSNIQHLYRELLVYLDDPESAIQDAVLGKSFFPVLGPAAREQLAGRPDSLGPAVSQPVSSELLRVPTSLCPVGYGPWRSPW</sequence>
<dbReference type="SUPFAM" id="SSF48371">
    <property type="entry name" value="ARM repeat"/>
    <property type="match status" value="1"/>
</dbReference>
<organism evidence="4 5">
    <name type="scientific">Eschrichtius robustus</name>
    <name type="common">California gray whale</name>
    <name type="synonym">Eschrichtius gibbosus</name>
    <dbReference type="NCBI Taxonomy" id="9764"/>
    <lineage>
        <taxon>Eukaryota</taxon>
        <taxon>Metazoa</taxon>
        <taxon>Chordata</taxon>
        <taxon>Craniata</taxon>
        <taxon>Vertebrata</taxon>
        <taxon>Euteleostomi</taxon>
        <taxon>Mammalia</taxon>
        <taxon>Eutheria</taxon>
        <taxon>Laurasiatheria</taxon>
        <taxon>Artiodactyla</taxon>
        <taxon>Whippomorpha</taxon>
        <taxon>Cetacea</taxon>
        <taxon>Mysticeti</taxon>
        <taxon>Eschrichtiidae</taxon>
        <taxon>Eschrichtius</taxon>
    </lineage>
</organism>
<dbReference type="GO" id="GO:0045505">
    <property type="term" value="F:dynein intermediate chain binding"/>
    <property type="evidence" value="ECO:0007669"/>
    <property type="project" value="TreeGrafter"/>
</dbReference>
<evidence type="ECO:0000313" key="5">
    <source>
        <dbReference type="Proteomes" id="UP001159641"/>
    </source>
</evidence>
<evidence type="ECO:0000256" key="1">
    <source>
        <dbReference type="SAM" id="MobiDB-lite"/>
    </source>
</evidence>
<dbReference type="PANTHER" id="PTHR16216:SF2">
    <property type="entry name" value="DYNEIN AXONEMAL ASSEMBLY FACTOR 5"/>
    <property type="match status" value="1"/>
</dbReference>
<dbReference type="Pfam" id="PF25757">
    <property type="entry name" value="TPR_DNAAF5"/>
    <property type="match status" value="1"/>
</dbReference>
<feature type="domain" description="Dynein axonemal assembly factor 5 HEAT-repeat" evidence="2">
    <location>
        <begin position="173"/>
        <end position="360"/>
    </location>
</feature>
<feature type="region of interest" description="Disordered" evidence="1">
    <location>
        <begin position="1"/>
        <end position="29"/>
    </location>
</feature>
<dbReference type="GO" id="GO:0036159">
    <property type="term" value="P:inner dynein arm assembly"/>
    <property type="evidence" value="ECO:0007669"/>
    <property type="project" value="TreeGrafter"/>
</dbReference>
<dbReference type="Gene3D" id="1.25.10.10">
    <property type="entry name" value="Leucine-rich Repeat Variant"/>
    <property type="match status" value="2"/>
</dbReference>
<feature type="domain" description="Dynein axonemal assembly factor 5 TPR repeats" evidence="3">
    <location>
        <begin position="36"/>
        <end position="103"/>
    </location>
</feature>
<dbReference type="InterPro" id="IPR011989">
    <property type="entry name" value="ARM-like"/>
</dbReference>
<keyword evidence="5" id="KW-1185">Reference proteome</keyword>
<feature type="compositionally biased region" description="Polar residues" evidence="1">
    <location>
        <begin position="1"/>
        <end position="10"/>
    </location>
</feature>
<dbReference type="InterPro" id="IPR056497">
    <property type="entry name" value="HEAT_DAAF5"/>
</dbReference>
<dbReference type="GO" id="GO:0003341">
    <property type="term" value="P:cilium movement"/>
    <property type="evidence" value="ECO:0007669"/>
    <property type="project" value="TreeGrafter"/>
</dbReference>
<dbReference type="GO" id="GO:0036158">
    <property type="term" value="P:outer dynein arm assembly"/>
    <property type="evidence" value="ECO:0007669"/>
    <property type="project" value="TreeGrafter"/>
</dbReference>
<accession>A0AB34HIQ7</accession>
<evidence type="ECO:0008006" key="6">
    <source>
        <dbReference type="Google" id="ProtNLM"/>
    </source>
</evidence>
<dbReference type="AlphaFoldDB" id="A0AB34HIQ7"/>
<dbReference type="Pfam" id="PF24573">
    <property type="entry name" value="HEAT_DAAF5"/>
    <property type="match status" value="1"/>
</dbReference>
<dbReference type="EMBL" id="JAIQCJ010001083">
    <property type="protein sequence ID" value="KAJ8792752.1"/>
    <property type="molecule type" value="Genomic_DNA"/>
</dbReference>